<comment type="caution">
    <text evidence="1">The sequence shown here is derived from an EMBL/GenBank/DDBJ whole genome shotgun (WGS) entry which is preliminary data.</text>
</comment>
<keyword evidence="2" id="KW-1185">Reference proteome</keyword>
<protein>
    <recommendedName>
        <fullName evidence="3">KTSC domain-containing protein</fullName>
    </recommendedName>
</protein>
<name>A0ABQ0H5A1_9HYPH</name>
<gene>
    <name evidence="1" type="ORF">PPNSA23_39940</name>
</gene>
<sequence length="80" mass="8785">MTDENSSEPKWLKAVGLDLQYTSEEEAVGVMVLIDADGNQAHYLIGPESAEGIRQAMTNYLDIHAGRPLSYPTPDDGMPY</sequence>
<dbReference type="EMBL" id="BAAFZP010000002">
    <property type="protein sequence ID" value="GAB1584051.1"/>
    <property type="molecule type" value="Genomic_DNA"/>
</dbReference>
<accession>A0ABQ0H5A1</accession>
<organism evidence="1 2">
    <name type="scientific">Phyllobacterium phragmitis</name>
    <dbReference type="NCBI Taxonomy" id="2670329"/>
    <lineage>
        <taxon>Bacteria</taxon>
        <taxon>Pseudomonadati</taxon>
        <taxon>Pseudomonadota</taxon>
        <taxon>Alphaproteobacteria</taxon>
        <taxon>Hyphomicrobiales</taxon>
        <taxon>Phyllobacteriaceae</taxon>
        <taxon>Phyllobacterium</taxon>
    </lineage>
</organism>
<evidence type="ECO:0008006" key="3">
    <source>
        <dbReference type="Google" id="ProtNLM"/>
    </source>
</evidence>
<dbReference type="RefSeq" id="WP_407866551.1">
    <property type="nucleotide sequence ID" value="NZ_BAAFZP010000002.1"/>
</dbReference>
<evidence type="ECO:0000313" key="2">
    <source>
        <dbReference type="Proteomes" id="UP001628091"/>
    </source>
</evidence>
<reference evidence="1 2" key="1">
    <citation type="submission" date="2024-10" db="EMBL/GenBank/DDBJ databases">
        <title>Isolation, draft genome sequencing and identification of Phyllobacterium sp. NSA23, isolated from leaf soil.</title>
        <authorList>
            <person name="Akita H."/>
        </authorList>
    </citation>
    <scope>NUCLEOTIDE SEQUENCE [LARGE SCALE GENOMIC DNA]</scope>
    <source>
        <strain evidence="1 2">NSA23</strain>
    </source>
</reference>
<dbReference type="Proteomes" id="UP001628091">
    <property type="component" value="Unassembled WGS sequence"/>
</dbReference>
<proteinExistence type="predicted"/>
<evidence type="ECO:0000313" key="1">
    <source>
        <dbReference type="EMBL" id="GAB1584051.1"/>
    </source>
</evidence>